<evidence type="ECO:0000256" key="1">
    <source>
        <dbReference type="SAM" id="Phobius"/>
    </source>
</evidence>
<protein>
    <recommendedName>
        <fullName evidence="3">IPT/TIG domain-containing protein</fullName>
    </recommendedName>
</protein>
<dbReference type="AlphaFoldDB" id="A0A2D4KZ59"/>
<sequence>MVANTECQFRKEFYSVSTKIVCEVGHGSMEKTGEIQVNINGQHGTSTNEVQFTYQVSVYAGYVLCICVYVYMCMKNLIPFLFTGYLICYWGTLKIISKENQ</sequence>
<feature type="transmembrane region" description="Helical" evidence="1">
    <location>
        <begin position="52"/>
        <end position="71"/>
    </location>
</feature>
<keyword evidence="1" id="KW-0812">Transmembrane</keyword>
<evidence type="ECO:0000313" key="2">
    <source>
        <dbReference type="EMBL" id="LAB13987.1"/>
    </source>
</evidence>
<reference evidence="2" key="2">
    <citation type="submission" date="2017-11" db="EMBL/GenBank/DDBJ databases">
        <title>Coralsnake Venomics: Analyses of Venom Gland Transcriptomes and Proteomes of Six Brazilian Taxa.</title>
        <authorList>
            <person name="Aird S.D."/>
            <person name="Jorge da Silva N."/>
            <person name="Qiu L."/>
            <person name="Villar-Briones A."/>
            <person name="Aparecida-Saddi V."/>
            <person name="Campos-Telles M.P."/>
            <person name="Grau M."/>
            <person name="Mikheyev A.S."/>
        </authorList>
    </citation>
    <scope>NUCLEOTIDE SEQUENCE</scope>
    <source>
        <tissue evidence="2">Venom_gland</tissue>
    </source>
</reference>
<dbReference type="Gene3D" id="2.60.40.10">
    <property type="entry name" value="Immunoglobulins"/>
    <property type="match status" value="1"/>
</dbReference>
<name>A0A2D4KZ59_9SAUR</name>
<dbReference type="InterPro" id="IPR013783">
    <property type="entry name" value="Ig-like_fold"/>
</dbReference>
<evidence type="ECO:0008006" key="3">
    <source>
        <dbReference type="Google" id="ProtNLM"/>
    </source>
</evidence>
<organism evidence="2">
    <name type="scientific">Micrurus paraensis</name>
    <dbReference type="NCBI Taxonomy" id="1970185"/>
    <lineage>
        <taxon>Eukaryota</taxon>
        <taxon>Metazoa</taxon>
        <taxon>Chordata</taxon>
        <taxon>Craniata</taxon>
        <taxon>Vertebrata</taxon>
        <taxon>Euteleostomi</taxon>
        <taxon>Lepidosauria</taxon>
        <taxon>Squamata</taxon>
        <taxon>Bifurcata</taxon>
        <taxon>Unidentata</taxon>
        <taxon>Episquamata</taxon>
        <taxon>Toxicofera</taxon>
        <taxon>Serpentes</taxon>
        <taxon>Colubroidea</taxon>
        <taxon>Elapidae</taxon>
        <taxon>Elapinae</taxon>
        <taxon>Micrurus</taxon>
    </lineage>
</organism>
<keyword evidence="1" id="KW-1133">Transmembrane helix</keyword>
<accession>A0A2D4KZ59</accession>
<dbReference type="EMBL" id="IACL01101904">
    <property type="protein sequence ID" value="LAB13987.1"/>
    <property type="molecule type" value="Transcribed_RNA"/>
</dbReference>
<reference evidence="2" key="1">
    <citation type="submission" date="2017-07" db="EMBL/GenBank/DDBJ databases">
        <authorList>
            <person name="Mikheyev A."/>
            <person name="Grau M."/>
        </authorList>
    </citation>
    <scope>NUCLEOTIDE SEQUENCE</scope>
    <source>
        <tissue evidence="2">Venom_gland</tissue>
    </source>
</reference>
<feature type="transmembrane region" description="Helical" evidence="1">
    <location>
        <begin position="77"/>
        <end position="96"/>
    </location>
</feature>
<proteinExistence type="predicted"/>
<keyword evidence="1" id="KW-0472">Membrane</keyword>